<evidence type="ECO:0000256" key="6">
    <source>
        <dbReference type="SAM" id="Phobius"/>
    </source>
</evidence>
<keyword evidence="8" id="KW-1185">Reference proteome</keyword>
<evidence type="ECO:0000256" key="2">
    <source>
        <dbReference type="ARBA" id="ARBA00022475"/>
    </source>
</evidence>
<feature type="transmembrane region" description="Helical" evidence="6">
    <location>
        <begin position="61"/>
        <end position="81"/>
    </location>
</feature>
<evidence type="ECO:0000313" key="8">
    <source>
        <dbReference type="Proteomes" id="UP001198565"/>
    </source>
</evidence>
<comment type="caution">
    <text evidence="7">The sequence shown here is derived from an EMBL/GenBank/DDBJ whole genome shotgun (WGS) entry which is preliminary data.</text>
</comment>
<comment type="subcellular location">
    <subcellularLocation>
        <location evidence="1">Cell membrane</location>
        <topology evidence="1">Multi-pass membrane protein</topology>
    </subcellularLocation>
</comment>
<keyword evidence="3 6" id="KW-0812">Transmembrane</keyword>
<evidence type="ECO:0000256" key="3">
    <source>
        <dbReference type="ARBA" id="ARBA00022692"/>
    </source>
</evidence>
<dbReference type="Pfam" id="PF04066">
    <property type="entry name" value="MrpF_PhaF"/>
    <property type="match status" value="1"/>
</dbReference>
<keyword evidence="4 6" id="KW-1133">Transmembrane helix</keyword>
<protein>
    <submittedName>
        <fullName evidence="7">MrpF/PhaF family protein</fullName>
    </submittedName>
</protein>
<gene>
    <name evidence="7" type="ORF">K7472_01065</name>
</gene>
<evidence type="ECO:0000256" key="4">
    <source>
        <dbReference type="ARBA" id="ARBA00022989"/>
    </source>
</evidence>
<dbReference type="EMBL" id="JAINVZ010000001">
    <property type="protein sequence ID" value="MBY8883434.1"/>
    <property type="molecule type" value="Genomic_DNA"/>
</dbReference>
<accession>A0ABS7QJS9</accession>
<keyword evidence="5 6" id="KW-0472">Membrane</keyword>
<name>A0ABS7QJS9_9ACTN</name>
<reference evidence="7 8" key="1">
    <citation type="submission" date="2021-08" db="EMBL/GenBank/DDBJ databases">
        <title>Streptomyces sp. PTM05 isolated from lichen.</title>
        <authorList>
            <person name="Somphong A."/>
            <person name="Phongsopitanun W."/>
            <person name="Tanasupawat S."/>
        </authorList>
    </citation>
    <scope>NUCLEOTIDE SEQUENCE [LARGE SCALE GENOMIC DNA]</scope>
    <source>
        <strain evidence="7 8">Ptm05</strain>
    </source>
</reference>
<evidence type="ECO:0000313" key="7">
    <source>
        <dbReference type="EMBL" id="MBY8883434.1"/>
    </source>
</evidence>
<sequence length="97" mass="10172">MNAWLVATAVLLTFALPPCVWVACRDSPQERLAGLNLATTVAAVAFLLIAQGFQRSSYGDLGLVLAVLGPAGTLVFARLLGGSAYDVPARRAGDEQR</sequence>
<dbReference type="InterPro" id="IPR007208">
    <property type="entry name" value="MrpF/PhaF-like"/>
</dbReference>
<organism evidence="7 8">
    <name type="scientific">Streptantibioticus parmotrematis</name>
    <dbReference type="NCBI Taxonomy" id="2873249"/>
    <lineage>
        <taxon>Bacteria</taxon>
        <taxon>Bacillati</taxon>
        <taxon>Actinomycetota</taxon>
        <taxon>Actinomycetes</taxon>
        <taxon>Kitasatosporales</taxon>
        <taxon>Streptomycetaceae</taxon>
        <taxon>Streptantibioticus</taxon>
    </lineage>
</organism>
<evidence type="ECO:0000256" key="1">
    <source>
        <dbReference type="ARBA" id="ARBA00004651"/>
    </source>
</evidence>
<proteinExistence type="predicted"/>
<keyword evidence="2" id="KW-1003">Cell membrane</keyword>
<evidence type="ECO:0000256" key="5">
    <source>
        <dbReference type="ARBA" id="ARBA00023136"/>
    </source>
</evidence>
<dbReference type="Proteomes" id="UP001198565">
    <property type="component" value="Unassembled WGS sequence"/>
</dbReference>
<feature type="transmembrane region" description="Helical" evidence="6">
    <location>
        <begin position="32"/>
        <end position="49"/>
    </location>
</feature>
<dbReference type="RefSeq" id="WP_222973030.1">
    <property type="nucleotide sequence ID" value="NZ_JAINVZ010000001.1"/>
</dbReference>